<dbReference type="SUPFAM" id="SSF51905">
    <property type="entry name" value="FAD/NAD(P)-binding domain"/>
    <property type="match status" value="1"/>
</dbReference>
<dbReference type="AlphaFoldDB" id="A0A972VV61"/>
<evidence type="ECO:0000313" key="1">
    <source>
        <dbReference type="EMBL" id="NQV64835.1"/>
    </source>
</evidence>
<dbReference type="InterPro" id="IPR036188">
    <property type="entry name" value="FAD/NAD-bd_sf"/>
</dbReference>
<dbReference type="InterPro" id="IPR051209">
    <property type="entry name" value="FAD-bind_Monooxygenase_sf"/>
</dbReference>
<gene>
    <name evidence="1" type="ORF">HQ497_05655</name>
</gene>
<dbReference type="Gene3D" id="3.50.50.60">
    <property type="entry name" value="FAD/NAD(P)-binding domain"/>
    <property type="match status" value="1"/>
</dbReference>
<dbReference type="PANTHER" id="PTHR42877:SF4">
    <property type="entry name" value="FAD_NAD(P)-BINDING DOMAIN-CONTAINING PROTEIN-RELATED"/>
    <property type="match status" value="1"/>
</dbReference>
<dbReference type="EMBL" id="JABMOJ010000209">
    <property type="protein sequence ID" value="NQV64835.1"/>
    <property type="molecule type" value="Genomic_DNA"/>
</dbReference>
<evidence type="ECO:0000313" key="2">
    <source>
        <dbReference type="Proteomes" id="UP000754644"/>
    </source>
</evidence>
<protein>
    <recommendedName>
        <fullName evidence="3">Monooxygenase</fullName>
    </recommendedName>
</protein>
<comment type="caution">
    <text evidence="1">The sequence shown here is derived from an EMBL/GenBank/DDBJ whole genome shotgun (WGS) entry which is preliminary data.</text>
</comment>
<reference evidence="1" key="1">
    <citation type="submission" date="2020-05" db="EMBL/GenBank/DDBJ databases">
        <title>Sulfur intermediates as new biogeochemical hubs in an aquatic model microbial ecosystem.</title>
        <authorList>
            <person name="Vigneron A."/>
        </authorList>
    </citation>
    <scope>NUCLEOTIDE SEQUENCE</scope>
    <source>
        <strain evidence="1">Bin.250</strain>
    </source>
</reference>
<name>A0A972VV61_9GAMM</name>
<accession>A0A972VV61</accession>
<dbReference type="PANTHER" id="PTHR42877">
    <property type="entry name" value="L-ORNITHINE N(5)-MONOOXYGENASE-RELATED"/>
    <property type="match status" value="1"/>
</dbReference>
<feature type="non-terminal residue" evidence="1">
    <location>
        <position position="1"/>
    </location>
</feature>
<sequence>YLGMSTPDFPNLFFFYGPNTNLGHGGSLIFHIECQARYIAQCLMGLIESGQRRMEVRQDRHDEYNARVDAEHNRMVWTHPGVNNWYKNRHGRVVSNSPWRLVDYWHMTHTPDLQDYRLGTRQNRP</sequence>
<organism evidence="1 2">
    <name type="scientific">SAR86 cluster bacterium</name>
    <dbReference type="NCBI Taxonomy" id="2030880"/>
    <lineage>
        <taxon>Bacteria</taxon>
        <taxon>Pseudomonadati</taxon>
        <taxon>Pseudomonadota</taxon>
        <taxon>Gammaproteobacteria</taxon>
        <taxon>SAR86 cluster</taxon>
    </lineage>
</organism>
<dbReference type="Proteomes" id="UP000754644">
    <property type="component" value="Unassembled WGS sequence"/>
</dbReference>
<proteinExistence type="predicted"/>
<evidence type="ECO:0008006" key="3">
    <source>
        <dbReference type="Google" id="ProtNLM"/>
    </source>
</evidence>